<organism evidence="1 2">
    <name type="scientific">Breoghania corrubedonensis</name>
    <dbReference type="NCBI Taxonomy" id="665038"/>
    <lineage>
        <taxon>Bacteria</taxon>
        <taxon>Pseudomonadati</taxon>
        <taxon>Pseudomonadota</taxon>
        <taxon>Alphaproteobacteria</taxon>
        <taxon>Hyphomicrobiales</taxon>
        <taxon>Stappiaceae</taxon>
        <taxon>Breoghania</taxon>
    </lineage>
</organism>
<reference evidence="1 2" key="1">
    <citation type="submission" date="2018-04" db="EMBL/GenBank/DDBJ databases">
        <title>Genomic Encyclopedia of Archaeal and Bacterial Type Strains, Phase II (KMG-II): from individual species to whole genera.</title>
        <authorList>
            <person name="Goeker M."/>
        </authorList>
    </citation>
    <scope>NUCLEOTIDE SEQUENCE [LARGE SCALE GENOMIC DNA]</scope>
    <source>
        <strain evidence="1 2">DSM 23382</strain>
    </source>
</reference>
<protein>
    <submittedName>
        <fullName evidence="1">Uncharacterized protein</fullName>
    </submittedName>
</protein>
<dbReference type="AlphaFoldDB" id="A0A2T5VHQ6"/>
<proteinExistence type="predicted"/>
<sequence>MGRIEHDAPRAAEALGLVETYTYLHGASGKRYLFTSVPEDGLRDYPGAVAVMTAASPRHDRIFWIGEVDAQGFLHGSSLGRKPHRLHTLVHLLARDADSRRQVIRDLRNEVETVIPRRPPRAAAE</sequence>
<accession>A0A2T5VHQ6</accession>
<evidence type="ECO:0000313" key="1">
    <source>
        <dbReference type="EMBL" id="PTW63297.1"/>
    </source>
</evidence>
<evidence type="ECO:0000313" key="2">
    <source>
        <dbReference type="Proteomes" id="UP000244081"/>
    </source>
</evidence>
<gene>
    <name evidence="1" type="ORF">C8N35_1011348</name>
</gene>
<dbReference type="OrthoDB" id="7870314at2"/>
<dbReference type="Proteomes" id="UP000244081">
    <property type="component" value="Unassembled WGS sequence"/>
</dbReference>
<comment type="caution">
    <text evidence="1">The sequence shown here is derived from an EMBL/GenBank/DDBJ whole genome shotgun (WGS) entry which is preliminary data.</text>
</comment>
<dbReference type="RefSeq" id="WP_107988749.1">
    <property type="nucleotide sequence ID" value="NZ_QAYG01000001.1"/>
</dbReference>
<dbReference type="EMBL" id="QAYG01000001">
    <property type="protein sequence ID" value="PTW63297.1"/>
    <property type="molecule type" value="Genomic_DNA"/>
</dbReference>
<keyword evidence="2" id="KW-1185">Reference proteome</keyword>
<name>A0A2T5VHQ6_9HYPH</name>